<organism evidence="3 4">
    <name type="scientific">Halpernia humi</name>
    <dbReference type="NCBI Taxonomy" id="493375"/>
    <lineage>
        <taxon>Bacteria</taxon>
        <taxon>Pseudomonadati</taxon>
        <taxon>Bacteroidota</taxon>
        <taxon>Flavobacteriia</taxon>
        <taxon>Flavobacteriales</taxon>
        <taxon>Weeksellaceae</taxon>
        <taxon>Chryseobacterium group</taxon>
        <taxon>Halpernia</taxon>
    </lineage>
</organism>
<dbReference type="Gene3D" id="3.10.620.30">
    <property type="match status" value="1"/>
</dbReference>
<dbReference type="Proteomes" id="UP000236738">
    <property type="component" value="Unassembled WGS sequence"/>
</dbReference>
<dbReference type="OrthoDB" id="98874at2"/>
<keyword evidence="4" id="KW-1185">Reference proteome</keyword>
<dbReference type="InterPro" id="IPR024618">
    <property type="entry name" value="DUF3857"/>
</dbReference>
<accession>A0A1H5W223</accession>
<feature type="domain" description="DUF3857" evidence="2">
    <location>
        <begin position="98"/>
        <end position="230"/>
    </location>
</feature>
<protein>
    <submittedName>
        <fullName evidence="3">Uncharacterized protein</fullName>
    </submittedName>
</protein>
<dbReference type="Gene3D" id="2.60.40.3140">
    <property type="match status" value="1"/>
</dbReference>
<sequence>MKKKIFLLTVLFYCIYVSAQKHIYLDEPKLTDTEIQNMTPTMKADAPAEVLYQSYSYRIERNGYMYSDVISRIKIYDKDKASNYLDVAIPLYVSPKGDFEKLVKLKAYTYNFENGKIKEAKVEKDSKFKSKEDKNYNIVKFAFPEVKNGSVVEYHYTIETPFISSVPRVIIEQAIPVKYIEYCFETPKILGYTINYKGPISPTFKERENRDIYNGDSYTYRFAYVNVPAYKEEKFVHNNDNYKTSIRAEINSSTTGGKLNKYTVTWNDVRKKLYDEKDFGDQLKIMSYVKNILPENVKSISDDVERASAILKFVQDNYKWNNESDVLTDKGVKNLISTKIGNSAEINLLMIMLMKDTGIKANPVVLSTVKRGLLLPNSPSLSKLNYVIAGVENDHKIYLFDGTSRYSSKNIIPPRALNYTGFLMTDKDAKQLNIVFPDHSETDLEIDAKLNENGTFTGRFSTIDKKLFAMISRESYENNKDDYQKQYKEKYAFPFKNIKSGPTENGSFATSFEFDADTFVDAIGNKFVFNPLLFLYSKNHEFNQEEARKAPIEFLSAYDKIKKVTITLPEGYTFENVPKSKKFKTQDNSISYSYNVMQEGNKLTVEAITTVDDSVFPKEYYPVFKQIFDNITKLEAQVVTAIKK</sequence>
<evidence type="ECO:0000313" key="3">
    <source>
        <dbReference type="EMBL" id="SEF93338.1"/>
    </source>
</evidence>
<dbReference type="Pfam" id="PF01841">
    <property type="entry name" value="Transglut_core"/>
    <property type="match status" value="1"/>
</dbReference>
<proteinExistence type="predicted"/>
<evidence type="ECO:0000259" key="2">
    <source>
        <dbReference type="Pfam" id="PF12969"/>
    </source>
</evidence>
<evidence type="ECO:0000313" key="4">
    <source>
        <dbReference type="Proteomes" id="UP000236738"/>
    </source>
</evidence>
<dbReference type="EMBL" id="FNUS01000002">
    <property type="protein sequence ID" value="SEF93338.1"/>
    <property type="molecule type" value="Genomic_DNA"/>
</dbReference>
<dbReference type="Pfam" id="PF12969">
    <property type="entry name" value="DUF3857"/>
    <property type="match status" value="1"/>
</dbReference>
<name>A0A1H5W223_9FLAO</name>
<feature type="domain" description="Transglutaminase-like" evidence="1">
    <location>
        <begin position="298"/>
        <end position="365"/>
    </location>
</feature>
<dbReference type="InterPro" id="IPR002931">
    <property type="entry name" value="Transglutaminase-like"/>
</dbReference>
<reference evidence="4" key="1">
    <citation type="submission" date="2016-10" db="EMBL/GenBank/DDBJ databases">
        <authorList>
            <person name="Varghese N."/>
            <person name="Submissions S."/>
        </authorList>
    </citation>
    <scope>NUCLEOTIDE SEQUENCE [LARGE SCALE GENOMIC DNA]</scope>
    <source>
        <strain evidence="4">DSM 21580</strain>
    </source>
</reference>
<dbReference type="AlphaFoldDB" id="A0A1H5W223"/>
<evidence type="ECO:0000259" key="1">
    <source>
        <dbReference type="Pfam" id="PF01841"/>
    </source>
</evidence>
<dbReference type="Gene3D" id="2.60.120.1130">
    <property type="match status" value="1"/>
</dbReference>
<dbReference type="RefSeq" id="WP_103913080.1">
    <property type="nucleotide sequence ID" value="NZ_FNUS01000002.1"/>
</dbReference>
<gene>
    <name evidence="3" type="ORF">SAMN05421847_1073</name>
</gene>